<evidence type="ECO:0000313" key="2">
    <source>
        <dbReference type="Proteomes" id="UP000694389"/>
    </source>
</evidence>
<proteinExistence type="predicted"/>
<evidence type="ECO:0000313" key="1">
    <source>
        <dbReference type="Ensembl" id="ENSDLAP00005035686.1"/>
    </source>
</evidence>
<accession>A0A8C4NME8</accession>
<dbReference type="Proteomes" id="UP000694389">
    <property type="component" value="Unassembled WGS sequence"/>
</dbReference>
<name>A0A8C4NME8_DICLA</name>
<dbReference type="Ensembl" id="ENSDLAT00005038087.2">
    <property type="protein sequence ID" value="ENSDLAP00005035686.1"/>
    <property type="gene ID" value="ENSDLAG00005015909.2"/>
</dbReference>
<protein>
    <submittedName>
        <fullName evidence="1">Uncharacterized protein</fullName>
    </submittedName>
</protein>
<sequence>MAVSVMVHGSPALQGELHTVQGQGQVQVIYISNQLIPAVRVQACKNGHALEHVCSQYVVYSPATVCQLHMLTETE</sequence>
<keyword evidence="2" id="KW-1185">Reference proteome</keyword>
<dbReference type="AlphaFoldDB" id="A0A8C4NME8"/>
<reference evidence="1" key="2">
    <citation type="submission" date="2025-09" db="UniProtKB">
        <authorList>
            <consortium name="Ensembl"/>
        </authorList>
    </citation>
    <scope>IDENTIFICATION</scope>
</reference>
<organism evidence="1 2">
    <name type="scientific">Dicentrarchus labrax</name>
    <name type="common">European seabass</name>
    <name type="synonym">Morone labrax</name>
    <dbReference type="NCBI Taxonomy" id="13489"/>
    <lineage>
        <taxon>Eukaryota</taxon>
        <taxon>Metazoa</taxon>
        <taxon>Chordata</taxon>
        <taxon>Craniata</taxon>
        <taxon>Vertebrata</taxon>
        <taxon>Euteleostomi</taxon>
        <taxon>Actinopterygii</taxon>
        <taxon>Neopterygii</taxon>
        <taxon>Teleostei</taxon>
        <taxon>Neoteleostei</taxon>
        <taxon>Acanthomorphata</taxon>
        <taxon>Eupercaria</taxon>
        <taxon>Moronidae</taxon>
        <taxon>Dicentrarchus</taxon>
    </lineage>
</organism>
<reference evidence="1" key="1">
    <citation type="submission" date="2025-08" db="UniProtKB">
        <authorList>
            <consortium name="Ensembl"/>
        </authorList>
    </citation>
    <scope>IDENTIFICATION</scope>
</reference>